<evidence type="ECO:0000259" key="1">
    <source>
        <dbReference type="Pfam" id="PF13460"/>
    </source>
</evidence>
<dbReference type="AlphaFoldDB" id="A0A5C5RAP4"/>
<dbReference type="PANTHER" id="PTHR15020">
    <property type="entry name" value="FLAVIN REDUCTASE-RELATED"/>
    <property type="match status" value="1"/>
</dbReference>
<evidence type="ECO:0000313" key="3">
    <source>
        <dbReference type="Proteomes" id="UP000319375"/>
    </source>
</evidence>
<dbReference type="PANTHER" id="PTHR15020:SF50">
    <property type="entry name" value="UPF0659 PROTEIN YMR090W"/>
    <property type="match status" value="1"/>
</dbReference>
<reference evidence="2 3" key="1">
    <citation type="submission" date="2019-06" db="EMBL/GenBank/DDBJ databases">
        <title>Tsukamurella conjunctivitidis sp. nov., Tsukamurella assacharolytica sp. nov. and Tsukamurella sputae sp. nov. isolated from patients with conjunctivitis, bacteraemia (lymphoma) and respiratory infection (sputum) in Hong Kong.</title>
        <authorList>
            <person name="Teng J.L.L."/>
            <person name="Lee H.H."/>
            <person name="Fong J.Y.H."/>
            <person name="Fok K.M.N."/>
            <person name="Lau S.K.P."/>
            <person name="Woo P.C.Y."/>
        </authorList>
    </citation>
    <scope>NUCLEOTIDE SEQUENCE [LARGE SCALE GENOMIC DNA]</scope>
    <source>
        <strain evidence="2 3">HKU72</strain>
    </source>
</reference>
<accession>A0A5C5RAP4</accession>
<dbReference type="InterPro" id="IPR036291">
    <property type="entry name" value="NAD(P)-bd_dom_sf"/>
</dbReference>
<protein>
    <submittedName>
        <fullName evidence="2">NAD-dependent dehydratase</fullName>
    </submittedName>
</protein>
<name>A0A5C5RAP4_9ACTN</name>
<evidence type="ECO:0000313" key="2">
    <source>
        <dbReference type="EMBL" id="TWS19762.1"/>
    </source>
</evidence>
<gene>
    <name evidence="2" type="ORF">FK530_25520</name>
</gene>
<dbReference type="Proteomes" id="UP000319375">
    <property type="component" value="Unassembled WGS sequence"/>
</dbReference>
<dbReference type="SUPFAM" id="SSF51735">
    <property type="entry name" value="NAD(P)-binding Rossmann-fold domains"/>
    <property type="match status" value="1"/>
</dbReference>
<dbReference type="Gene3D" id="3.40.50.720">
    <property type="entry name" value="NAD(P)-binding Rossmann-like Domain"/>
    <property type="match status" value="1"/>
</dbReference>
<comment type="caution">
    <text evidence="2">The sequence shown here is derived from an EMBL/GenBank/DDBJ whole genome shotgun (WGS) entry which is preliminary data.</text>
</comment>
<organism evidence="2 3">
    <name type="scientific">Tsukamurella conjunctivitidis</name>
    <dbReference type="NCBI Taxonomy" id="2592068"/>
    <lineage>
        <taxon>Bacteria</taxon>
        <taxon>Bacillati</taxon>
        <taxon>Actinomycetota</taxon>
        <taxon>Actinomycetes</taxon>
        <taxon>Mycobacteriales</taxon>
        <taxon>Tsukamurellaceae</taxon>
        <taxon>Tsukamurella</taxon>
    </lineage>
</organism>
<feature type="domain" description="NAD(P)-binding" evidence="1">
    <location>
        <begin position="14"/>
        <end position="170"/>
    </location>
</feature>
<keyword evidence="3" id="KW-1185">Reference proteome</keyword>
<dbReference type="Pfam" id="PF13460">
    <property type="entry name" value="NAD_binding_10"/>
    <property type="match status" value="1"/>
</dbReference>
<proteinExistence type="predicted"/>
<feature type="non-terminal residue" evidence="2">
    <location>
        <position position="173"/>
    </location>
</feature>
<dbReference type="InterPro" id="IPR016040">
    <property type="entry name" value="NAD(P)-bd_dom"/>
</dbReference>
<dbReference type="EMBL" id="VIGX01000307">
    <property type="protein sequence ID" value="TWS19762.1"/>
    <property type="molecule type" value="Genomic_DNA"/>
</dbReference>
<sequence length="173" mass="17823">MTPTTTPATVAIVGGHGHVALLLTRLLAAAGSRVLGIVRNPAQGSDIEAVGGIPVHLDIEVAGAEQLGEAIREADALVFAAGAGPGSGPVRKLTVDLGGSVLAQRAADMVGVRRFLQLSAMVDRDPGPEADESWRAYVQAKREADADLRATSLDWTILRPGPLSFGSPTGCVR</sequence>